<sequence length="103" mass="11523">MRADMVFITDGSASIGTFNFEEIKKFMRQLVDGLTVSLTSFRVGAMQFAYENREEFGLEDNYNNAGVDAAICAIPYMDGPGTYTGEAIMFAKDYMFGKVTTFY</sequence>
<dbReference type="PANTHER" id="PTHR24020">
    <property type="entry name" value="COLLAGEN ALPHA"/>
    <property type="match status" value="1"/>
</dbReference>
<dbReference type="eggNOG" id="KOG1216">
    <property type="taxonomic scope" value="Eukaryota"/>
</dbReference>
<feature type="domain" description="VWFA" evidence="1">
    <location>
        <begin position="4"/>
        <end position="103"/>
    </location>
</feature>
<dbReference type="InParanoid" id="C3ZPU3"/>
<dbReference type="AlphaFoldDB" id="C3ZPU3"/>
<dbReference type="Gene3D" id="3.40.50.410">
    <property type="entry name" value="von Willebrand factor, type A domain"/>
    <property type="match status" value="1"/>
</dbReference>
<protein>
    <recommendedName>
        <fullName evidence="1">VWFA domain-containing protein</fullName>
    </recommendedName>
</protein>
<dbReference type="EMBL" id="GG666659">
    <property type="protein sequence ID" value="EEN45322.1"/>
    <property type="molecule type" value="Genomic_DNA"/>
</dbReference>
<dbReference type="FunFam" id="3.40.50.410:FF:000245">
    <property type="entry name" value="Uncharacterized protein"/>
    <property type="match status" value="1"/>
</dbReference>
<proteinExistence type="predicted"/>
<name>C3ZPU3_BRAFL</name>
<dbReference type="STRING" id="7739.C3ZPU3"/>
<dbReference type="InterPro" id="IPR002035">
    <property type="entry name" value="VWF_A"/>
</dbReference>
<evidence type="ECO:0000259" key="1">
    <source>
        <dbReference type="PROSITE" id="PS50234"/>
    </source>
</evidence>
<dbReference type="CDD" id="cd01450">
    <property type="entry name" value="vWFA_subfamily_ECM"/>
    <property type="match status" value="1"/>
</dbReference>
<dbReference type="Pfam" id="PF00092">
    <property type="entry name" value="VWA"/>
    <property type="match status" value="1"/>
</dbReference>
<dbReference type="PROSITE" id="PS50234">
    <property type="entry name" value="VWFA"/>
    <property type="match status" value="1"/>
</dbReference>
<dbReference type="SUPFAM" id="SSF53300">
    <property type="entry name" value="vWA-like"/>
    <property type="match status" value="1"/>
</dbReference>
<reference evidence="2" key="1">
    <citation type="journal article" date="2008" name="Nature">
        <title>The amphioxus genome and the evolution of the chordate karyotype.</title>
        <authorList>
            <consortium name="US DOE Joint Genome Institute (JGI-PGF)"/>
            <person name="Putnam N.H."/>
            <person name="Butts T."/>
            <person name="Ferrier D.E.K."/>
            <person name="Furlong R.F."/>
            <person name="Hellsten U."/>
            <person name="Kawashima T."/>
            <person name="Robinson-Rechavi M."/>
            <person name="Shoguchi E."/>
            <person name="Terry A."/>
            <person name="Yu J.-K."/>
            <person name="Benito-Gutierrez E.L."/>
            <person name="Dubchak I."/>
            <person name="Garcia-Fernandez J."/>
            <person name="Gibson-Brown J.J."/>
            <person name="Grigoriev I.V."/>
            <person name="Horton A.C."/>
            <person name="de Jong P.J."/>
            <person name="Jurka J."/>
            <person name="Kapitonov V.V."/>
            <person name="Kohara Y."/>
            <person name="Kuroki Y."/>
            <person name="Lindquist E."/>
            <person name="Lucas S."/>
            <person name="Osoegawa K."/>
            <person name="Pennacchio L.A."/>
            <person name="Salamov A.A."/>
            <person name="Satou Y."/>
            <person name="Sauka-Spengler T."/>
            <person name="Schmutz J."/>
            <person name="Shin-I T."/>
            <person name="Toyoda A."/>
            <person name="Bronner-Fraser M."/>
            <person name="Fujiyama A."/>
            <person name="Holland L.Z."/>
            <person name="Holland P.W.H."/>
            <person name="Satoh N."/>
            <person name="Rokhsar D.S."/>
        </authorList>
    </citation>
    <scope>NUCLEOTIDE SEQUENCE [LARGE SCALE GENOMIC DNA]</scope>
    <source>
        <strain evidence="2">S238N-H82</strain>
        <tissue evidence="2">Testes</tissue>
    </source>
</reference>
<dbReference type="PRINTS" id="PR00453">
    <property type="entry name" value="VWFADOMAIN"/>
</dbReference>
<dbReference type="PANTHER" id="PTHR24020:SF87">
    <property type="entry name" value="COLLAGEN ALPHA-1(VI) CHAIN-LIKE"/>
    <property type="match status" value="1"/>
</dbReference>
<organism>
    <name type="scientific">Branchiostoma floridae</name>
    <name type="common">Florida lancelet</name>
    <name type="synonym">Amphioxus</name>
    <dbReference type="NCBI Taxonomy" id="7739"/>
    <lineage>
        <taxon>Eukaryota</taxon>
        <taxon>Metazoa</taxon>
        <taxon>Chordata</taxon>
        <taxon>Cephalochordata</taxon>
        <taxon>Leptocardii</taxon>
        <taxon>Amphioxiformes</taxon>
        <taxon>Branchiostomatidae</taxon>
        <taxon>Branchiostoma</taxon>
    </lineage>
</organism>
<accession>C3ZPU3</accession>
<dbReference type="InterPro" id="IPR036465">
    <property type="entry name" value="vWFA_dom_sf"/>
</dbReference>
<dbReference type="InterPro" id="IPR050525">
    <property type="entry name" value="ECM_Assembly_Org"/>
</dbReference>
<gene>
    <name evidence="2" type="ORF">BRAFLDRAFT_218221</name>
</gene>
<evidence type="ECO:0000313" key="2">
    <source>
        <dbReference type="EMBL" id="EEN45322.1"/>
    </source>
</evidence>